<evidence type="ECO:0000313" key="2">
    <source>
        <dbReference type="EMBL" id="KKN58344.1"/>
    </source>
</evidence>
<feature type="transmembrane region" description="Helical" evidence="1">
    <location>
        <begin position="95"/>
        <end position="114"/>
    </location>
</feature>
<feature type="transmembrane region" description="Helical" evidence="1">
    <location>
        <begin position="6"/>
        <end position="24"/>
    </location>
</feature>
<sequence>MFNALSLIPVIGAIVSFAFAFMLIRAYRERKVTFQLMWGIALALFGLGFVGEALGLALGWTQFSAKLYYLFGGILAVGYLSMGTMYLLKPGPAKWIASISVIMIMLLWIPIHGIKIFNSNLTVGLIILAVYLVTIIGIFFVSPARSVLFALIAVTVLATGALMSYSVDINLLTKTESWREVMTLPLRSGAFALSSAGTFIIIIGAIYSAVTGWSDKKRRPQINNTIIIAVGVLIAALGGTLHGIFDIGKQQLLSLSTTLGISVMYVGYLRGRRKKYRTLLVKLVSYDFPDLRVFIA</sequence>
<accession>A0A0F9RUD1</accession>
<keyword evidence="1" id="KW-0812">Transmembrane</keyword>
<feature type="transmembrane region" description="Helical" evidence="1">
    <location>
        <begin position="67"/>
        <end position="88"/>
    </location>
</feature>
<feature type="transmembrane region" description="Helical" evidence="1">
    <location>
        <begin position="148"/>
        <end position="167"/>
    </location>
</feature>
<feature type="transmembrane region" description="Helical" evidence="1">
    <location>
        <begin position="36"/>
        <end position="61"/>
    </location>
</feature>
<name>A0A0F9RUD1_9ZZZZ</name>
<feature type="transmembrane region" description="Helical" evidence="1">
    <location>
        <begin position="222"/>
        <end position="245"/>
    </location>
</feature>
<organism evidence="2">
    <name type="scientific">marine sediment metagenome</name>
    <dbReference type="NCBI Taxonomy" id="412755"/>
    <lineage>
        <taxon>unclassified sequences</taxon>
        <taxon>metagenomes</taxon>
        <taxon>ecological metagenomes</taxon>
    </lineage>
</organism>
<feature type="transmembrane region" description="Helical" evidence="1">
    <location>
        <begin position="251"/>
        <end position="269"/>
    </location>
</feature>
<dbReference type="EMBL" id="LAZR01000766">
    <property type="protein sequence ID" value="KKN58344.1"/>
    <property type="molecule type" value="Genomic_DNA"/>
</dbReference>
<keyword evidence="1" id="KW-0472">Membrane</keyword>
<keyword evidence="1" id="KW-1133">Transmembrane helix</keyword>
<protein>
    <submittedName>
        <fullName evidence="2">Uncharacterized protein</fullName>
    </submittedName>
</protein>
<reference evidence="2" key="1">
    <citation type="journal article" date="2015" name="Nature">
        <title>Complex archaea that bridge the gap between prokaryotes and eukaryotes.</title>
        <authorList>
            <person name="Spang A."/>
            <person name="Saw J.H."/>
            <person name="Jorgensen S.L."/>
            <person name="Zaremba-Niedzwiedzka K."/>
            <person name="Martijn J."/>
            <person name="Lind A.E."/>
            <person name="van Eijk R."/>
            <person name="Schleper C."/>
            <person name="Guy L."/>
            <person name="Ettema T.J."/>
        </authorList>
    </citation>
    <scope>NUCLEOTIDE SEQUENCE</scope>
</reference>
<evidence type="ECO:0000256" key="1">
    <source>
        <dbReference type="SAM" id="Phobius"/>
    </source>
</evidence>
<proteinExistence type="predicted"/>
<feature type="transmembrane region" description="Helical" evidence="1">
    <location>
        <begin position="187"/>
        <end position="210"/>
    </location>
</feature>
<comment type="caution">
    <text evidence="2">The sequence shown here is derived from an EMBL/GenBank/DDBJ whole genome shotgun (WGS) entry which is preliminary data.</text>
</comment>
<feature type="transmembrane region" description="Helical" evidence="1">
    <location>
        <begin position="120"/>
        <end position="141"/>
    </location>
</feature>
<dbReference type="AlphaFoldDB" id="A0A0F9RUD1"/>
<gene>
    <name evidence="2" type="ORF">LCGC14_0553240</name>
</gene>